<keyword evidence="2" id="KW-0472">Membrane</keyword>
<feature type="transmembrane region" description="Helical" evidence="2">
    <location>
        <begin position="266"/>
        <end position="292"/>
    </location>
</feature>
<feature type="compositionally biased region" description="Polar residues" evidence="1">
    <location>
        <begin position="1"/>
        <end position="26"/>
    </location>
</feature>
<sequence>MTPTELSDLIQNSTFPSPNNDTTPQDQDWDPYTLTSSFYGPGAFLCWYLVSISYTIKWATAWRASNTRPAHFPLTSDFIAMLAYPTIAAGDTIIRATTQFPPSEKHLLMSTMTLFRVFSNASEFATTRGINITTDLAADMDTLQHVVSVAAPLRICEDFFWPSLMMAMLAVLNDGPYGGPFIRSKIPLVDMTFVAVSVVNLSAIFVVAGVGWPGRMGYYEGLAFVSQYLGYVIIAAPIGMPVWLAVQLVKYWSEDLWDIFTDCSPMAVFLSSLFVVFGLTTVATFFIPFVVIGMWPREILWLLATSLVPDVGASMGELDQAAAACAGVITLGLTLYEASKVIPEVKAVVERWKVLVGISSAVREEDEVALTEGLLLEEGRNSESNNEL</sequence>
<protein>
    <submittedName>
        <fullName evidence="3">Uncharacterized protein</fullName>
    </submittedName>
</protein>
<dbReference type="AlphaFoldDB" id="A0AAE0NG39"/>
<evidence type="ECO:0000256" key="2">
    <source>
        <dbReference type="SAM" id="Phobius"/>
    </source>
</evidence>
<comment type="caution">
    <text evidence="3">The sequence shown here is derived from an EMBL/GenBank/DDBJ whole genome shotgun (WGS) entry which is preliminary data.</text>
</comment>
<keyword evidence="2" id="KW-0812">Transmembrane</keyword>
<feature type="transmembrane region" description="Helical" evidence="2">
    <location>
        <begin position="224"/>
        <end position="246"/>
    </location>
</feature>
<evidence type="ECO:0000313" key="3">
    <source>
        <dbReference type="EMBL" id="KAK3380834.1"/>
    </source>
</evidence>
<name>A0AAE0NG39_9PEZI</name>
<keyword evidence="2" id="KW-1133">Transmembrane helix</keyword>
<feature type="transmembrane region" description="Helical" evidence="2">
    <location>
        <begin position="38"/>
        <end position="56"/>
    </location>
</feature>
<gene>
    <name evidence="3" type="ORF">B0H63DRAFT_474440</name>
</gene>
<keyword evidence="4" id="KW-1185">Reference proteome</keyword>
<feature type="region of interest" description="Disordered" evidence="1">
    <location>
        <begin position="1"/>
        <end position="28"/>
    </location>
</feature>
<dbReference type="Proteomes" id="UP001285441">
    <property type="component" value="Unassembled WGS sequence"/>
</dbReference>
<proteinExistence type="predicted"/>
<organism evidence="3 4">
    <name type="scientific">Podospora didyma</name>
    <dbReference type="NCBI Taxonomy" id="330526"/>
    <lineage>
        <taxon>Eukaryota</taxon>
        <taxon>Fungi</taxon>
        <taxon>Dikarya</taxon>
        <taxon>Ascomycota</taxon>
        <taxon>Pezizomycotina</taxon>
        <taxon>Sordariomycetes</taxon>
        <taxon>Sordariomycetidae</taxon>
        <taxon>Sordariales</taxon>
        <taxon>Podosporaceae</taxon>
        <taxon>Podospora</taxon>
    </lineage>
</organism>
<dbReference type="EMBL" id="JAULSW010000005">
    <property type="protein sequence ID" value="KAK3380834.1"/>
    <property type="molecule type" value="Genomic_DNA"/>
</dbReference>
<evidence type="ECO:0000256" key="1">
    <source>
        <dbReference type="SAM" id="MobiDB-lite"/>
    </source>
</evidence>
<accession>A0AAE0NG39</accession>
<reference evidence="3" key="2">
    <citation type="submission" date="2023-06" db="EMBL/GenBank/DDBJ databases">
        <authorList>
            <consortium name="Lawrence Berkeley National Laboratory"/>
            <person name="Haridas S."/>
            <person name="Hensen N."/>
            <person name="Bonometti L."/>
            <person name="Westerberg I."/>
            <person name="Brannstrom I.O."/>
            <person name="Guillou S."/>
            <person name="Cros-Aarteil S."/>
            <person name="Calhoun S."/>
            <person name="Kuo A."/>
            <person name="Mondo S."/>
            <person name="Pangilinan J."/>
            <person name="Riley R."/>
            <person name="LaButti K."/>
            <person name="Andreopoulos B."/>
            <person name="Lipzen A."/>
            <person name="Chen C."/>
            <person name="Yanf M."/>
            <person name="Daum C."/>
            <person name="Ng V."/>
            <person name="Clum A."/>
            <person name="Steindorff A."/>
            <person name="Ohm R."/>
            <person name="Martin F."/>
            <person name="Silar P."/>
            <person name="Natvig D."/>
            <person name="Lalanne C."/>
            <person name="Gautier V."/>
            <person name="Ament-velasquez S.L."/>
            <person name="Kruys A."/>
            <person name="Hutchinson M.I."/>
            <person name="Powell A.J."/>
            <person name="Barry K."/>
            <person name="Miller A.N."/>
            <person name="Grigoriev I.V."/>
            <person name="Debuchy R."/>
            <person name="Gladieux P."/>
            <person name="Thoren M.H."/>
            <person name="Johannesson H."/>
        </authorList>
    </citation>
    <scope>NUCLEOTIDE SEQUENCE</scope>
    <source>
        <strain evidence="3">CBS 232.78</strain>
    </source>
</reference>
<reference evidence="3" key="1">
    <citation type="journal article" date="2023" name="Mol. Phylogenet. Evol.">
        <title>Genome-scale phylogeny and comparative genomics of the fungal order Sordariales.</title>
        <authorList>
            <person name="Hensen N."/>
            <person name="Bonometti L."/>
            <person name="Westerberg I."/>
            <person name="Brannstrom I.O."/>
            <person name="Guillou S."/>
            <person name="Cros-Aarteil S."/>
            <person name="Calhoun S."/>
            <person name="Haridas S."/>
            <person name="Kuo A."/>
            <person name="Mondo S."/>
            <person name="Pangilinan J."/>
            <person name="Riley R."/>
            <person name="LaButti K."/>
            <person name="Andreopoulos B."/>
            <person name="Lipzen A."/>
            <person name="Chen C."/>
            <person name="Yan M."/>
            <person name="Daum C."/>
            <person name="Ng V."/>
            <person name="Clum A."/>
            <person name="Steindorff A."/>
            <person name="Ohm R.A."/>
            <person name="Martin F."/>
            <person name="Silar P."/>
            <person name="Natvig D.O."/>
            <person name="Lalanne C."/>
            <person name="Gautier V."/>
            <person name="Ament-Velasquez S.L."/>
            <person name="Kruys A."/>
            <person name="Hutchinson M.I."/>
            <person name="Powell A.J."/>
            <person name="Barry K."/>
            <person name="Miller A.N."/>
            <person name="Grigoriev I.V."/>
            <person name="Debuchy R."/>
            <person name="Gladieux P."/>
            <person name="Hiltunen Thoren M."/>
            <person name="Johannesson H."/>
        </authorList>
    </citation>
    <scope>NUCLEOTIDE SEQUENCE</scope>
    <source>
        <strain evidence="3">CBS 232.78</strain>
    </source>
</reference>
<evidence type="ECO:0000313" key="4">
    <source>
        <dbReference type="Proteomes" id="UP001285441"/>
    </source>
</evidence>
<feature type="transmembrane region" description="Helical" evidence="2">
    <location>
        <begin position="191"/>
        <end position="212"/>
    </location>
</feature>